<dbReference type="GO" id="GO:0000287">
    <property type="term" value="F:magnesium ion binding"/>
    <property type="evidence" value="ECO:0007669"/>
    <property type="project" value="UniProtKB-UniRule"/>
</dbReference>
<dbReference type="InterPro" id="IPR005477">
    <property type="entry name" value="Dxylulose-5-P_synthase"/>
</dbReference>
<feature type="binding site" evidence="10">
    <location>
        <position position="256"/>
    </location>
    <ligand>
        <name>thiamine diphosphate</name>
        <dbReference type="ChEBI" id="CHEBI:58937"/>
    </ligand>
</feature>
<evidence type="ECO:0000256" key="1">
    <source>
        <dbReference type="ARBA" id="ARBA00004980"/>
    </source>
</evidence>
<evidence type="ECO:0000256" key="6">
    <source>
        <dbReference type="ARBA" id="ARBA00022842"/>
    </source>
</evidence>
<keyword evidence="8 10" id="KW-0786">Thiamine pyrophosphate</keyword>
<evidence type="ECO:0000256" key="8">
    <source>
        <dbReference type="ARBA" id="ARBA00023052"/>
    </source>
</evidence>
<dbReference type="PROSITE" id="PS00802">
    <property type="entry name" value="TRANSKETOLASE_2"/>
    <property type="match status" value="1"/>
</dbReference>
<dbReference type="InterPro" id="IPR020826">
    <property type="entry name" value="Transketolase_BS"/>
</dbReference>
<dbReference type="SUPFAM" id="SSF52922">
    <property type="entry name" value="TK C-terminal domain-like"/>
    <property type="match status" value="1"/>
</dbReference>
<dbReference type="PROSITE" id="PS00801">
    <property type="entry name" value="TRANSKETOLASE_1"/>
    <property type="match status" value="1"/>
</dbReference>
<reference evidence="12 14" key="1">
    <citation type="submission" date="2012-10" db="EMBL/GenBank/DDBJ databases">
        <title>Genome assembly of Amycolatopsis azurea DSM 43854.</title>
        <authorList>
            <person name="Khatri I."/>
            <person name="Kaur I."/>
            <person name="Subramanian S."/>
            <person name="Mayilraj S."/>
        </authorList>
    </citation>
    <scope>NUCLEOTIDE SEQUENCE [LARGE SCALE GENOMIC DNA]</scope>
    <source>
        <strain evidence="12 14">DSM 43854</strain>
    </source>
</reference>
<keyword evidence="4 10" id="KW-0808">Transferase</keyword>
<feature type="binding site" evidence="10">
    <location>
        <position position="337"/>
    </location>
    <ligand>
        <name>thiamine diphosphate</name>
        <dbReference type="ChEBI" id="CHEBI:58937"/>
    </ligand>
</feature>
<dbReference type="FunFam" id="3.40.50.970:FF:000010">
    <property type="entry name" value="1-deoxy-D-xylulose-5-phosphate synthase"/>
    <property type="match status" value="1"/>
</dbReference>
<dbReference type="HAMAP" id="MF_00315">
    <property type="entry name" value="DXP_synth"/>
    <property type="match status" value="1"/>
</dbReference>
<dbReference type="RefSeq" id="WP_005157404.1">
    <property type="nucleotide sequence ID" value="NZ_ANMG01000032.1"/>
</dbReference>
<dbReference type="Pfam" id="PF13292">
    <property type="entry name" value="DXP_synthase_N"/>
    <property type="match status" value="2"/>
</dbReference>
<evidence type="ECO:0000313" key="12">
    <source>
        <dbReference type="EMBL" id="EMD26505.1"/>
    </source>
</evidence>
<dbReference type="Gene3D" id="3.40.50.970">
    <property type="match status" value="2"/>
</dbReference>
<evidence type="ECO:0000313" key="14">
    <source>
        <dbReference type="Proteomes" id="UP000014137"/>
    </source>
</evidence>
<evidence type="ECO:0000256" key="3">
    <source>
        <dbReference type="ARBA" id="ARBA00011738"/>
    </source>
</evidence>
<dbReference type="PANTHER" id="PTHR43322:SF5">
    <property type="entry name" value="1-DEOXY-D-XYLULOSE-5-PHOSPHATE SYNTHASE, CHLOROPLASTIC"/>
    <property type="match status" value="1"/>
</dbReference>
<evidence type="ECO:0000256" key="4">
    <source>
        <dbReference type="ARBA" id="ARBA00022679"/>
    </source>
</evidence>
<dbReference type="EMBL" id="MUXN01000011">
    <property type="protein sequence ID" value="OOC05639.1"/>
    <property type="molecule type" value="Genomic_DNA"/>
</dbReference>
<dbReference type="Proteomes" id="UP000188551">
    <property type="component" value="Unassembled WGS sequence"/>
</dbReference>
<dbReference type="GO" id="GO:0009228">
    <property type="term" value="P:thiamine biosynthetic process"/>
    <property type="evidence" value="ECO:0007669"/>
    <property type="project" value="UniProtKB-UniRule"/>
</dbReference>
<keyword evidence="15" id="KW-1185">Reference proteome</keyword>
<comment type="cofactor">
    <cofactor evidence="10">
        <name>Mg(2+)</name>
        <dbReference type="ChEBI" id="CHEBI:18420"/>
    </cofactor>
    <text evidence="10">Binds 1 Mg(2+) ion per subunit.</text>
</comment>
<reference evidence="13 15" key="2">
    <citation type="submission" date="2017-02" db="EMBL/GenBank/DDBJ databases">
        <title>Amycolatopsis azurea DSM 43854 draft genome.</title>
        <authorList>
            <person name="Mayilraj S."/>
        </authorList>
    </citation>
    <scope>NUCLEOTIDE SEQUENCE [LARGE SCALE GENOMIC DNA]</scope>
    <source>
        <strain evidence="13 15">DSM 43854</strain>
    </source>
</reference>
<name>M2Q3H6_9PSEU</name>
<comment type="cofactor">
    <cofactor evidence="10">
        <name>thiamine diphosphate</name>
        <dbReference type="ChEBI" id="CHEBI:58937"/>
    </cofactor>
    <text evidence="10">Binds 1 thiamine pyrophosphate per subunit.</text>
</comment>
<comment type="function">
    <text evidence="10">Catalyzes the acyloin condensation reaction between C atoms 2 and 3 of pyruvate and glyceraldehyde 3-phosphate to yield 1-deoxy-D-xylulose-5-phosphate (DXP).</text>
</comment>
<protein>
    <recommendedName>
        <fullName evidence="10">1-deoxy-D-xylulose-5-phosphate synthase</fullName>
        <ecNumber evidence="10">2.2.1.7</ecNumber>
    </recommendedName>
    <alternativeName>
        <fullName evidence="10">1-deoxyxylulose-5-phosphate synthase</fullName>
        <shortName evidence="10">DXP synthase</shortName>
        <shortName evidence="10">DXPS</shortName>
    </alternativeName>
</protein>
<dbReference type="InterPro" id="IPR005475">
    <property type="entry name" value="Transketolase-like_Pyr-bd"/>
</dbReference>
<dbReference type="EC" id="2.2.1.7" evidence="10"/>
<keyword evidence="9 10" id="KW-0414">Isoprene biosynthesis</keyword>
<dbReference type="AlphaFoldDB" id="M2Q3H6"/>
<evidence type="ECO:0000259" key="11">
    <source>
        <dbReference type="SMART" id="SM00861"/>
    </source>
</evidence>
<proteinExistence type="inferred from homology"/>
<dbReference type="InterPro" id="IPR029061">
    <property type="entry name" value="THDP-binding"/>
</dbReference>
<feature type="binding site" evidence="10">
    <location>
        <begin position="122"/>
        <end position="124"/>
    </location>
    <ligand>
        <name>thiamine diphosphate</name>
        <dbReference type="ChEBI" id="CHEBI:58937"/>
    </ligand>
</feature>
<dbReference type="Pfam" id="PF02780">
    <property type="entry name" value="Transketolase_C"/>
    <property type="match status" value="1"/>
</dbReference>
<evidence type="ECO:0000256" key="10">
    <source>
        <dbReference type="HAMAP-Rule" id="MF_00315"/>
    </source>
</evidence>
<gene>
    <name evidence="10" type="primary">dxs</name>
    <name evidence="13" type="ORF">B0293_14845</name>
    <name evidence="12" type="ORF">C791_3349</name>
</gene>
<organism evidence="12 14">
    <name type="scientific">Amycolatopsis azurea DSM 43854</name>
    <dbReference type="NCBI Taxonomy" id="1238180"/>
    <lineage>
        <taxon>Bacteria</taxon>
        <taxon>Bacillati</taxon>
        <taxon>Actinomycetota</taxon>
        <taxon>Actinomycetes</taxon>
        <taxon>Pseudonocardiales</taxon>
        <taxon>Pseudonocardiaceae</taxon>
        <taxon>Amycolatopsis</taxon>
    </lineage>
</organism>
<comment type="pathway">
    <text evidence="1 10">Metabolic intermediate biosynthesis; 1-deoxy-D-xylulose 5-phosphate biosynthesis; 1-deoxy-D-xylulose 5-phosphate from D-glyceraldehyde 3-phosphate and pyruvate: step 1/1.</text>
</comment>
<feature type="binding site" evidence="10">
    <location>
        <position position="81"/>
    </location>
    <ligand>
        <name>thiamine diphosphate</name>
        <dbReference type="ChEBI" id="CHEBI:58937"/>
    </ligand>
</feature>
<evidence type="ECO:0000256" key="7">
    <source>
        <dbReference type="ARBA" id="ARBA00022977"/>
    </source>
</evidence>
<dbReference type="Proteomes" id="UP000014137">
    <property type="component" value="Unassembled WGS sequence"/>
</dbReference>
<dbReference type="NCBIfam" id="NF003933">
    <property type="entry name" value="PRK05444.2-2"/>
    <property type="match status" value="1"/>
</dbReference>
<dbReference type="CDD" id="cd02007">
    <property type="entry name" value="TPP_DXS"/>
    <property type="match status" value="1"/>
</dbReference>
<dbReference type="OrthoDB" id="9803371at2"/>
<dbReference type="GO" id="GO:0030976">
    <property type="term" value="F:thiamine pyrophosphate binding"/>
    <property type="evidence" value="ECO:0007669"/>
    <property type="project" value="UniProtKB-UniRule"/>
</dbReference>
<dbReference type="Pfam" id="PF02779">
    <property type="entry name" value="Transket_pyr"/>
    <property type="match status" value="1"/>
</dbReference>
<comment type="caution">
    <text evidence="12">The sequence shown here is derived from an EMBL/GenBank/DDBJ whole genome shotgun (WGS) entry which is preliminary data.</text>
</comment>
<keyword evidence="6 10" id="KW-0460">Magnesium</keyword>
<evidence type="ECO:0000256" key="2">
    <source>
        <dbReference type="ARBA" id="ARBA00011081"/>
    </source>
</evidence>
<comment type="similarity">
    <text evidence="2 10">Belongs to the transketolase family. DXPS subfamily.</text>
</comment>
<comment type="catalytic activity">
    <reaction evidence="10">
        <text>D-glyceraldehyde 3-phosphate + pyruvate + H(+) = 1-deoxy-D-xylulose 5-phosphate + CO2</text>
        <dbReference type="Rhea" id="RHEA:12605"/>
        <dbReference type="ChEBI" id="CHEBI:15361"/>
        <dbReference type="ChEBI" id="CHEBI:15378"/>
        <dbReference type="ChEBI" id="CHEBI:16526"/>
        <dbReference type="ChEBI" id="CHEBI:57792"/>
        <dbReference type="ChEBI" id="CHEBI:59776"/>
        <dbReference type="EC" id="2.2.1.7"/>
    </reaction>
</comment>
<keyword evidence="5 10" id="KW-0479">Metal-binding</keyword>
<feature type="domain" description="Transketolase-like pyrimidine-binding" evidence="11">
    <location>
        <begin position="286"/>
        <end position="450"/>
    </location>
</feature>
<evidence type="ECO:0000256" key="5">
    <source>
        <dbReference type="ARBA" id="ARBA00022723"/>
    </source>
</evidence>
<dbReference type="CDD" id="cd07033">
    <property type="entry name" value="TPP_PYR_DXS_TK_like"/>
    <property type="match status" value="1"/>
</dbReference>
<dbReference type="GO" id="GO:0005829">
    <property type="term" value="C:cytosol"/>
    <property type="evidence" value="ECO:0007669"/>
    <property type="project" value="TreeGrafter"/>
</dbReference>
<dbReference type="GO" id="GO:0016114">
    <property type="term" value="P:terpenoid biosynthetic process"/>
    <property type="evidence" value="ECO:0007669"/>
    <property type="project" value="UniProtKB-UniRule"/>
</dbReference>
<feature type="binding site" evidence="10">
    <location>
        <position position="183"/>
    </location>
    <ligand>
        <name>Mg(2+)</name>
        <dbReference type="ChEBI" id="CHEBI:18420"/>
    </ligand>
</feature>
<dbReference type="PATRIC" id="fig|1238180.3.peg.3680"/>
<feature type="binding site" evidence="10">
    <location>
        <position position="154"/>
    </location>
    <ligand>
        <name>Mg(2+)</name>
        <dbReference type="ChEBI" id="CHEBI:18420"/>
    </ligand>
</feature>
<dbReference type="EMBL" id="ANMG01000032">
    <property type="protein sequence ID" value="EMD26505.1"/>
    <property type="molecule type" value="Genomic_DNA"/>
</dbReference>
<dbReference type="InterPro" id="IPR033248">
    <property type="entry name" value="Transketolase_C"/>
</dbReference>
<dbReference type="UniPathway" id="UPA00064">
    <property type="reaction ID" value="UER00091"/>
</dbReference>
<dbReference type="Gene3D" id="3.40.50.920">
    <property type="match status" value="1"/>
</dbReference>
<sequence length="596" mass="62716">MTATASGAPRLLNSVLRRQRLARMDKGQLDTLAQEIREVLLETVCATGGHLGSNLGVVELTIALHRVFDPGRDRIVFDVGHQCYPHKLLTGRLSRFGRLRKAGGLSGYPARGESETDVVENSHASTALSYADGLTTAFALRGQADRRVVVVIGDGALTGGMSWEAINTIGAAARPMVVVLNDNGRSYAPTVGSISTHLRALRGHAAGANVFTNLGFAYFGPVDGHDVTEIEHAFRQASTMDRPALVHVVTVKGKGYPPAEADDVDHMHTVGALNRVTGTPATGQGRTWTSVFAHEIRTLGAERPDLVCLSAAMITPTGLADFARAFPGRAFDVGIAEQHAVTRAAGLAMGGLHPVVAIYSTFLNRAVDQLLMDVALHRLPVTFVLDRAGVTGPDGPSHHGVWDLSVLGLVPGLRVAAPRDPAGLRALLREAVSVTEGPTAVRFPKTTASHDIPARQRIGPVDVLRSASADDVLLVAVGPLAAPCLEAAERLGGRGVGVTVVDPRWVLPVPAELTDLAARYRLVVTVEDNLVTGGVGTHLRQALDVHPAPPPVRGIAIPPRFLAHGSRDGLLREHGLDADGIAGAVLRALSSGEVAP</sequence>
<dbReference type="SMART" id="SM00861">
    <property type="entry name" value="Transket_pyr"/>
    <property type="match status" value="1"/>
</dbReference>
<evidence type="ECO:0000256" key="9">
    <source>
        <dbReference type="ARBA" id="ARBA00023229"/>
    </source>
</evidence>
<dbReference type="PANTHER" id="PTHR43322">
    <property type="entry name" value="1-D-DEOXYXYLULOSE 5-PHOSPHATE SYNTHASE-RELATED"/>
    <property type="match status" value="1"/>
</dbReference>
<dbReference type="InterPro" id="IPR009014">
    <property type="entry name" value="Transketo_C/PFOR_II"/>
</dbReference>
<dbReference type="InterPro" id="IPR049557">
    <property type="entry name" value="Transketolase_CS"/>
</dbReference>
<evidence type="ECO:0000313" key="15">
    <source>
        <dbReference type="Proteomes" id="UP000188551"/>
    </source>
</evidence>
<dbReference type="SUPFAM" id="SSF52518">
    <property type="entry name" value="Thiamin diphosphate-binding fold (THDP-binding)"/>
    <property type="match status" value="2"/>
</dbReference>
<evidence type="ECO:0000313" key="13">
    <source>
        <dbReference type="EMBL" id="OOC05639.1"/>
    </source>
</evidence>
<comment type="subunit">
    <text evidence="3 10">Homodimer.</text>
</comment>
<feature type="binding site" evidence="10">
    <location>
        <begin position="155"/>
        <end position="156"/>
    </location>
    <ligand>
        <name>thiamine diphosphate</name>
        <dbReference type="ChEBI" id="CHEBI:58937"/>
    </ligand>
</feature>
<accession>M2Q3H6</accession>
<dbReference type="GO" id="GO:0008661">
    <property type="term" value="F:1-deoxy-D-xylulose-5-phosphate synthase activity"/>
    <property type="evidence" value="ECO:0007669"/>
    <property type="project" value="UniProtKB-UniRule"/>
</dbReference>
<keyword evidence="7 10" id="KW-0784">Thiamine biosynthesis</keyword>
<dbReference type="GO" id="GO:0019288">
    <property type="term" value="P:isopentenyl diphosphate biosynthetic process, methylerythritol 4-phosphate pathway"/>
    <property type="evidence" value="ECO:0007669"/>
    <property type="project" value="TreeGrafter"/>
</dbReference>
<feature type="binding site" evidence="10">
    <location>
        <position position="183"/>
    </location>
    <ligand>
        <name>thiamine diphosphate</name>
        <dbReference type="ChEBI" id="CHEBI:58937"/>
    </ligand>
</feature>